<name>T1DSP1_9PORP</name>
<dbReference type="RefSeq" id="WP_023938043.1">
    <property type="nucleotide sequence ID" value="NZ_BAOU01000041.1"/>
</dbReference>
<dbReference type="Proteomes" id="UP000018031">
    <property type="component" value="Unassembled WGS sequence"/>
</dbReference>
<protein>
    <submittedName>
        <fullName evidence="1">Uncharacterized protein</fullName>
    </submittedName>
</protein>
<sequence>MWCKDNIDKFKFYVPEVDAEYSVKTIFLTYHENAYKYFDHEQENDITFLSAVEIVENPMNVFV</sequence>
<dbReference type="EMBL" id="BAOU01000041">
    <property type="protein sequence ID" value="GAD05790.1"/>
    <property type="molecule type" value="Genomic_DNA"/>
</dbReference>
<comment type="caution">
    <text evidence="1">The sequence shown here is derived from an EMBL/GenBank/DDBJ whole genome shotgun (WGS) entry which is preliminary data.</text>
</comment>
<dbReference type="AlphaFoldDB" id="T1DSP1"/>
<reference evidence="2" key="1">
    <citation type="journal article" date="2013" name="Genome">
        <title>Draft Genome Sequences of Porphyromonas crevioricanis JCM 15906T and Porphyromonas cansulci JCM 13913T Isolated from a Canine Oral Cavity.</title>
        <authorList>
            <person name="Sakamoto M."/>
            <person name="Tanaka N."/>
            <person name="Shiwa Y."/>
            <person name="Yoshikawa H."/>
            <person name="Ohkuma M."/>
        </authorList>
    </citation>
    <scope>NUCLEOTIDE SEQUENCE [LARGE SCALE GENOMIC DNA]</scope>
    <source>
        <strain evidence="2">JCM 15906</strain>
    </source>
</reference>
<proteinExistence type="predicted"/>
<evidence type="ECO:0000313" key="2">
    <source>
        <dbReference type="Proteomes" id="UP000018031"/>
    </source>
</evidence>
<evidence type="ECO:0000313" key="1">
    <source>
        <dbReference type="EMBL" id="GAD05790.1"/>
    </source>
</evidence>
<gene>
    <name evidence="1" type="ORF">PORCRE_1498</name>
</gene>
<accession>T1DSP1</accession>
<organism evidence="1 2">
    <name type="scientific">Porphyromonas crevioricanis JCM 15906</name>
    <dbReference type="NCBI Taxonomy" id="1305617"/>
    <lineage>
        <taxon>Bacteria</taxon>
        <taxon>Pseudomonadati</taxon>
        <taxon>Bacteroidota</taxon>
        <taxon>Bacteroidia</taxon>
        <taxon>Bacteroidales</taxon>
        <taxon>Porphyromonadaceae</taxon>
        <taxon>Porphyromonas</taxon>
    </lineage>
</organism>
<reference evidence="1 2" key="2">
    <citation type="journal article" date="2013" name="Genome Announc.">
        <title>Draft Genome Sequences of Porphyromonas crevioricanis JCM 15906T and Porphyromonas cansulci JCM 13913T Isolated from a Canine Oral Cavity.</title>
        <authorList>
            <person name="Sakamoto M."/>
            <person name="Tanaka N."/>
            <person name="Shiwa Y."/>
            <person name="Yoshikawa H."/>
            <person name="Ohkuma M."/>
        </authorList>
    </citation>
    <scope>NUCLEOTIDE SEQUENCE [LARGE SCALE GENOMIC DNA]</scope>
    <source>
        <strain evidence="1 2">JCM 15906</strain>
    </source>
</reference>